<reference evidence="1 2" key="1">
    <citation type="submission" date="2021-02" db="EMBL/GenBank/DDBJ databases">
        <title>Genome assembly of Pseudopithomyces chartarum.</title>
        <authorList>
            <person name="Jauregui R."/>
            <person name="Singh J."/>
            <person name="Voisey C."/>
        </authorList>
    </citation>
    <scope>NUCLEOTIDE SEQUENCE [LARGE SCALE GENOMIC DNA]</scope>
    <source>
        <strain evidence="1 2">AGR01</strain>
    </source>
</reference>
<dbReference type="AlphaFoldDB" id="A0AAN6M2C2"/>
<proteinExistence type="predicted"/>
<protein>
    <recommendedName>
        <fullName evidence="3">F-box domain-containing protein</fullName>
    </recommendedName>
</protein>
<evidence type="ECO:0000313" key="1">
    <source>
        <dbReference type="EMBL" id="KAK3213975.1"/>
    </source>
</evidence>
<dbReference type="Proteomes" id="UP001280581">
    <property type="component" value="Unassembled WGS sequence"/>
</dbReference>
<sequence>MARLLDLPDELVLEILGYIDCFDQPLRTTSLRGINLVNKRLYSLSCSYLYSTFSFFAGVPYLFLRTICQNQDLARHVKVINWDYDTSAAESLSYTPGVLAIKQQFRLDGVREKLNELSTLGNDVAKWMQEQMQIGRLYLGDLRALYALLLFATNTEELIIAETWRWDDHLYWFMPINHSHTDALSRLTSASLNGPMRLQNVTSLLINPTMRRLELTGVIEMNQELDRTFDWEEKPWEGLFDKSRSNIEHFHLYHSYVNLNDVKVAVRYMKDLKSFLYQHEANELSNAFIPLKLDALSEVMKSQSHSLVSLHIEQQDFERHVDFSEDFQDPAIIYKTAQSLTKLVNFEMSHITPTTTGIHTPEWQHIPANLECLALELGSLRCYDEDYDFMDLQQSLEALAARKRRGELPSLRALTLKRWHPWYGCVPRNVEYIKNVLQDAGVQFSSEPAKIGSSHSTGVDISWVELQTEPDWVFVETYLFDVE</sequence>
<organism evidence="1 2">
    <name type="scientific">Pseudopithomyces chartarum</name>
    <dbReference type="NCBI Taxonomy" id="1892770"/>
    <lineage>
        <taxon>Eukaryota</taxon>
        <taxon>Fungi</taxon>
        <taxon>Dikarya</taxon>
        <taxon>Ascomycota</taxon>
        <taxon>Pezizomycotina</taxon>
        <taxon>Dothideomycetes</taxon>
        <taxon>Pleosporomycetidae</taxon>
        <taxon>Pleosporales</taxon>
        <taxon>Massarineae</taxon>
        <taxon>Didymosphaeriaceae</taxon>
        <taxon>Pseudopithomyces</taxon>
    </lineage>
</organism>
<comment type="caution">
    <text evidence="1">The sequence shown here is derived from an EMBL/GenBank/DDBJ whole genome shotgun (WGS) entry which is preliminary data.</text>
</comment>
<dbReference type="EMBL" id="WVTA01000004">
    <property type="protein sequence ID" value="KAK3213975.1"/>
    <property type="molecule type" value="Genomic_DNA"/>
</dbReference>
<keyword evidence="2" id="KW-1185">Reference proteome</keyword>
<gene>
    <name evidence="1" type="ORF">GRF29_28g1636473</name>
</gene>
<evidence type="ECO:0000313" key="2">
    <source>
        <dbReference type="Proteomes" id="UP001280581"/>
    </source>
</evidence>
<evidence type="ECO:0008006" key="3">
    <source>
        <dbReference type="Google" id="ProtNLM"/>
    </source>
</evidence>
<accession>A0AAN6M2C2</accession>
<name>A0AAN6M2C2_9PLEO</name>